<dbReference type="Proteomes" id="UP000290572">
    <property type="component" value="Unassembled WGS sequence"/>
</dbReference>
<dbReference type="EMBL" id="QBIY01012603">
    <property type="protein sequence ID" value="RXN22080.1"/>
    <property type="molecule type" value="Genomic_DNA"/>
</dbReference>
<protein>
    <submittedName>
        <fullName evidence="1">Uncharacterized protein</fullName>
    </submittedName>
</protein>
<name>A0A498MP35_LABRO</name>
<evidence type="ECO:0000313" key="2">
    <source>
        <dbReference type="Proteomes" id="UP000290572"/>
    </source>
</evidence>
<organism evidence="1 2">
    <name type="scientific">Labeo rohita</name>
    <name type="common">Indian major carp</name>
    <name type="synonym">Cyprinus rohita</name>
    <dbReference type="NCBI Taxonomy" id="84645"/>
    <lineage>
        <taxon>Eukaryota</taxon>
        <taxon>Metazoa</taxon>
        <taxon>Chordata</taxon>
        <taxon>Craniata</taxon>
        <taxon>Vertebrata</taxon>
        <taxon>Euteleostomi</taxon>
        <taxon>Actinopterygii</taxon>
        <taxon>Neopterygii</taxon>
        <taxon>Teleostei</taxon>
        <taxon>Ostariophysi</taxon>
        <taxon>Cypriniformes</taxon>
        <taxon>Cyprinidae</taxon>
        <taxon>Labeoninae</taxon>
        <taxon>Labeonini</taxon>
        <taxon>Labeo</taxon>
    </lineage>
</organism>
<accession>A0A498MP35</accession>
<gene>
    <name evidence="1" type="ORF">ROHU_023587</name>
</gene>
<sequence>MLIVTCTGPVSDFFGVFGGFIQRATHKTIRSTDLEQLINASRTFIGTDTDLAMYPALFIQVVMMSLQKTHHSHHLEHHPSSTSLPQEPFPDFPTAAAVPAFFLYSFPLPLQCLLPQEPFLYSYTAAAVPAPAGAFLVFPHCRSSVRSRRSLFCIPTLLQQHLFPQESFLFSLSSLYFHTAAVVSALTGAFLSISPLPQQCPHQHKLSLYFYTATVVSAPTGAFPVFPHCRSSVTPSGAFSLLPYCRSSVRSRRSLFSTSTLPQQRPL</sequence>
<evidence type="ECO:0000313" key="1">
    <source>
        <dbReference type="EMBL" id="RXN22080.1"/>
    </source>
</evidence>
<dbReference type="AlphaFoldDB" id="A0A498MP35"/>
<reference evidence="1 2" key="1">
    <citation type="submission" date="2018-03" db="EMBL/GenBank/DDBJ databases">
        <title>Draft genome sequence of Rohu Carp (Labeo rohita).</title>
        <authorList>
            <person name="Das P."/>
            <person name="Kushwaha B."/>
            <person name="Joshi C.G."/>
            <person name="Kumar D."/>
            <person name="Nagpure N.S."/>
            <person name="Sahoo L."/>
            <person name="Das S.P."/>
            <person name="Bit A."/>
            <person name="Patnaik S."/>
            <person name="Meher P.K."/>
            <person name="Jayasankar P."/>
            <person name="Koringa P.G."/>
            <person name="Patel N.V."/>
            <person name="Hinsu A.T."/>
            <person name="Kumar R."/>
            <person name="Pandey M."/>
            <person name="Agarwal S."/>
            <person name="Srivastava S."/>
            <person name="Singh M."/>
            <person name="Iquebal M.A."/>
            <person name="Jaiswal S."/>
            <person name="Angadi U.B."/>
            <person name="Kumar N."/>
            <person name="Raza M."/>
            <person name="Shah T.M."/>
            <person name="Rai A."/>
            <person name="Jena J.K."/>
        </authorList>
    </citation>
    <scope>NUCLEOTIDE SEQUENCE [LARGE SCALE GENOMIC DNA]</scope>
    <source>
        <strain evidence="1">DASCIFA01</strain>
        <tissue evidence="1">Testis</tissue>
    </source>
</reference>
<comment type="caution">
    <text evidence="1">The sequence shown here is derived from an EMBL/GenBank/DDBJ whole genome shotgun (WGS) entry which is preliminary data.</text>
</comment>
<keyword evidence="2" id="KW-1185">Reference proteome</keyword>
<proteinExistence type="predicted"/>